<evidence type="ECO:0000256" key="3">
    <source>
        <dbReference type="ARBA" id="ARBA00022801"/>
    </source>
</evidence>
<protein>
    <recommendedName>
        <fullName evidence="2">alpha-L-rhamnosidase</fullName>
        <ecNumber evidence="2">3.2.1.40</ecNumber>
    </recommendedName>
</protein>
<evidence type="ECO:0000259" key="4">
    <source>
        <dbReference type="Pfam" id="PF05592"/>
    </source>
</evidence>
<feature type="domain" description="Alpha-L-rhamnosidase six-hairpin glycosidase" evidence="6">
    <location>
        <begin position="555"/>
        <end position="875"/>
    </location>
</feature>
<evidence type="ECO:0000256" key="1">
    <source>
        <dbReference type="ARBA" id="ARBA00001445"/>
    </source>
</evidence>
<dbReference type="GO" id="GO:0005975">
    <property type="term" value="P:carbohydrate metabolic process"/>
    <property type="evidence" value="ECO:0007669"/>
    <property type="project" value="InterPro"/>
</dbReference>
<dbReference type="InterPro" id="IPR035396">
    <property type="entry name" value="Bac_rhamnosid6H"/>
</dbReference>
<organism evidence="8 9">
    <name type="scientific">Kibdelosporangium aridum</name>
    <dbReference type="NCBI Taxonomy" id="2030"/>
    <lineage>
        <taxon>Bacteria</taxon>
        <taxon>Bacillati</taxon>
        <taxon>Actinomycetota</taxon>
        <taxon>Actinomycetes</taxon>
        <taxon>Pseudonocardiales</taxon>
        <taxon>Pseudonocardiaceae</taxon>
        <taxon>Kibdelosporangium</taxon>
    </lineage>
</organism>
<dbReference type="Gene3D" id="1.50.10.10">
    <property type="match status" value="1"/>
</dbReference>
<feature type="domain" description="Alpha-L-rhamnosidase concanavalin-like" evidence="4">
    <location>
        <begin position="447"/>
        <end position="537"/>
    </location>
</feature>
<evidence type="ECO:0000313" key="8">
    <source>
        <dbReference type="EMBL" id="RSM86110.1"/>
    </source>
</evidence>
<dbReference type="Gene3D" id="2.60.40.10">
    <property type="entry name" value="Immunoglobulins"/>
    <property type="match status" value="1"/>
</dbReference>
<comment type="caution">
    <text evidence="8">The sequence shown here is derived from an EMBL/GenBank/DDBJ whole genome shotgun (WGS) entry which is preliminary data.</text>
</comment>
<dbReference type="Pfam" id="PF17389">
    <property type="entry name" value="Bac_rhamnosid6H"/>
    <property type="match status" value="1"/>
</dbReference>
<evidence type="ECO:0000256" key="2">
    <source>
        <dbReference type="ARBA" id="ARBA00012652"/>
    </source>
</evidence>
<dbReference type="InterPro" id="IPR008902">
    <property type="entry name" value="Rhamnosid_concanavalin"/>
</dbReference>
<comment type="catalytic activity">
    <reaction evidence="1">
        <text>Hydrolysis of terminal non-reducing alpha-L-rhamnose residues in alpha-L-rhamnosides.</text>
        <dbReference type="EC" id="3.2.1.40"/>
    </reaction>
</comment>
<dbReference type="InterPro" id="IPR013783">
    <property type="entry name" value="Ig-like_fold"/>
</dbReference>
<reference evidence="8 9" key="1">
    <citation type="submission" date="2018-05" db="EMBL/GenBank/DDBJ databases">
        <title>Evolution of GPA BGCs.</title>
        <authorList>
            <person name="Waglechner N."/>
            <person name="Wright G.D."/>
        </authorList>
    </citation>
    <scope>NUCLEOTIDE SEQUENCE [LARGE SCALE GENOMIC DNA]</scope>
    <source>
        <strain evidence="8 9">A82846</strain>
    </source>
</reference>
<evidence type="ECO:0000259" key="7">
    <source>
        <dbReference type="Pfam" id="PF17390"/>
    </source>
</evidence>
<dbReference type="Gene3D" id="2.60.420.10">
    <property type="entry name" value="Maltose phosphorylase, domain 3"/>
    <property type="match status" value="1"/>
</dbReference>
<dbReference type="PANTHER" id="PTHR33307">
    <property type="entry name" value="ALPHA-RHAMNOSIDASE (EUROFUNG)"/>
    <property type="match status" value="1"/>
</dbReference>
<dbReference type="Pfam" id="PF25788">
    <property type="entry name" value="Ig_Rha78A_N"/>
    <property type="match status" value="1"/>
</dbReference>
<name>A0A428ZDR8_KIBAR</name>
<accession>A0A428ZDR8</accession>
<dbReference type="SUPFAM" id="SSF48208">
    <property type="entry name" value="Six-hairpin glycosidases"/>
    <property type="match status" value="1"/>
</dbReference>
<evidence type="ECO:0000259" key="6">
    <source>
        <dbReference type="Pfam" id="PF17389"/>
    </source>
</evidence>
<dbReference type="InterPro" id="IPR012341">
    <property type="entry name" value="6hp_glycosidase-like_sf"/>
</dbReference>
<gene>
    <name evidence="8" type="ORF">DMH04_15070</name>
</gene>
<proteinExistence type="predicted"/>
<dbReference type="EC" id="3.2.1.40" evidence="2"/>
<dbReference type="InterPro" id="IPR035398">
    <property type="entry name" value="Bac_rhamnosid_C"/>
</dbReference>
<dbReference type="Pfam" id="PF17390">
    <property type="entry name" value="Bac_rhamnosid_C"/>
    <property type="match status" value="1"/>
</dbReference>
<feature type="domain" description="Bacterial alpha-L-rhamnosidase N-terminal" evidence="5">
    <location>
        <begin position="268"/>
        <end position="428"/>
    </location>
</feature>
<sequence>MRPIRLTTEHVTDPLGIDNAKPRFGWQLSAPGTGRKQTAYRIIVGDVWDSGKVTSSDQSTVYAGGPLRSRTRYHWTIQIWDENDQPGPVSAPAWFETAFLAPDEWQAEWIGSGIVVPPPVKTLPQAQYTAVDLKPGHTLGQSFESASQMSAVTVLLAVTETAGCRMTLRRGDTVVGTKVLSGLVGDRYGEAQGRLDFGEPVEPGRYYLELSDSSGSIGWKGLQANAYPKGVAFADGVEVPNEDRWVYGIPPNPPANPLLRKEFDVQAKVVSARLYVSGLGQALVWVNGQRITGTPVCTDYDKRILYTTHDVTSLVRQGKNAIGLAMGRGMFATRGLDTDASNLARWIAEPQAKVHMEINGRIVVSSGPSWQLTEGPTVYDAVLAGETYDARRALAGWALPGFDATGWRPAKVVPSPGGRMTAYTAEPVVDMDPVRPVKVSVPAPGIRLYDFGAMLAGHVRIRARLPRGVTVKLVHSEKLDARGRVNVGIPGGNENMSVDGRFMQDEYISDGSGEFTWEPSFTYKTFRYVELSGTTADVDVVAVPEASALESTMDIQLDHPELQWIADAFKRTTRNVLRGHPDIGRYGWTSATYRAVQPMLYQYGMAAFFENWLEDIRVSQGADGEIPLITPSGALSGGRLLTPSSTGVYPYLVHRHWLTYGDKTVLSKHFEGVRKYVTWLLGKLRDGIADDTFGDWYPPKGTPMAPEGGTLVGTAYVIETLRSAIASASALGRAEQARTWQARLDEISRQFNAAFLRSGEYRTSGQNSYRQTSNAVPLAFGLVPPAVRAQVVQGLVDDVERKGMHLDTGALGTGALPFALSDNGRPDLAYAVLTQVTYPSYGYLRSLGATTFWESWEKESRGHQDPTLSLVVNWLVERAVGVTLLEPGWARFRVVPGRVGSRVALDTVRGRISVSWRAGVGEIEVPVNSEAEVILPSGAKQVLGSGRHLVRMAELR</sequence>
<dbReference type="InterPro" id="IPR016007">
    <property type="entry name" value="Alpha_rhamnosid"/>
</dbReference>
<dbReference type="GO" id="GO:0030596">
    <property type="term" value="F:alpha-L-rhamnosidase activity"/>
    <property type="evidence" value="ECO:0007669"/>
    <property type="project" value="UniProtKB-EC"/>
</dbReference>
<feature type="domain" description="Alpha-L-rhamnosidase C-terminal" evidence="7">
    <location>
        <begin position="881"/>
        <end position="945"/>
    </location>
</feature>
<dbReference type="Gene3D" id="2.60.120.260">
    <property type="entry name" value="Galactose-binding domain-like"/>
    <property type="match status" value="2"/>
</dbReference>
<evidence type="ECO:0000259" key="5">
    <source>
        <dbReference type="Pfam" id="PF08531"/>
    </source>
</evidence>
<evidence type="ECO:0000313" key="9">
    <source>
        <dbReference type="Proteomes" id="UP000287547"/>
    </source>
</evidence>
<dbReference type="EMBL" id="QHKI01000010">
    <property type="protein sequence ID" value="RSM86110.1"/>
    <property type="molecule type" value="Genomic_DNA"/>
</dbReference>
<dbReference type="PANTHER" id="PTHR33307:SF6">
    <property type="entry name" value="ALPHA-RHAMNOSIDASE (EUROFUNG)-RELATED"/>
    <property type="match status" value="1"/>
</dbReference>
<dbReference type="Pfam" id="PF05592">
    <property type="entry name" value="Bac_rhamnosid"/>
    <property type="match status" value="1"/>
</dbReference>
<dbReference type="InterPro" id="IPR013737">
    <property type="entry name" value="Bac_rhamnosid_N"/>
</dbReference>
<dbReference type="Pfam" id="PF08531">
    <property type="entry name" value="Bac_rhamnosid_N"/>
    <property type="match status" value="1"/>
</dbReference>
<dbReference type="OrthoDB" id="9761045at2"/>
<dbReference type="InterPro" id="IPR008928">
    <property type="entry name" value="6-hairpin_glycosidase_sf"/>
</dbReference>
<dbReference type="Proteomes" id="UP000287547">
    <property type="component" value="Unassembled WGS sequence"/>
</dbReference>
<keyword evidence="3" id="KW-0378">Hydrolase</keyword>
<dbReference type="AlphaFoldDB" id="A0A428ZDR8"/>